<dbReference type="GO" id="GO:0030174">
    <property type="term" value="P:regulation of DNA-templated DNA replication initiation"/>
    <property type="evidence" value="ECO:0007669"/>
    <property type="project" value="InterPro"/>
</dbReference>
<feature type="domain" description="CDT1 Geminin-binding" evidence="4">
    <location>
        <begin position="290"/>
        <end position="469"/>
    </location>
</feature>
<dbReference type="GO" id="GO:0000278">
    <property type="term" value="P:mitotic cell cycle"/>
    <property type="evidence" value="ECO:0007669"/>
    <property type="project" value="TreeGrafter"/>
</dbReference>
<dbReference type="EMBL" id="CAJNRD030001119">
    <property type="protein sequence ID" value="CAG5090533.1"/>
    <property type="molecule type" value="Genomic_DNA"/>
</dbReference>
<dbReference type="Proteomes" id="UP000786811">
    <property type="component" value="Unassembled WGS sequence"/>
</dbReference>
<evidence type="ECO:0000256" key="2">
    <source>
        <dbReference type="ARBA" id="ARBA00023306"/>
    </source>
</evidence>
<feature type="region of interest" description="Disordered" evidence="3">
    <location>
        <begin position="251"/>
        <end position="270"/>
    </location>
</feature>
<dbReference type="PANTHER" id="PTHR28637">
    <property type="entry name" value="DNA REPLICATION FACTOR CDT1"/>
    <property type="match status" value="1"/>
</dbReference>
<evidence type="ECO:0000256" key="3">
    <source>
        <dbReference type="SAM" id="MobiDB-lite"/>
    </source>
</evidence>
<dbReference type="OrthoDB" id="341730at2759"/>
<dbReference type="GO" id="GO:0005634">
    <property type="term" value="C:nucleus"/>
    <property type="evidence" value="ECO:0007669"/>
    <property type="project" value="TreeGrafter"/>
</dbReference>
<sequence>MSQTSVTAYFNSRKRQATDELKNKTKVLILERDKMQITRATDKINEDIELDNESVKIIKKNDATEKINVVKRIIQFDGAKITTPRTPRVTRSRIKSKKNTVLEGQTDIMKSFLKINNEKQNVVFEKKGLLSPRKNLTSKGVIEEQSGGSIIPKTIPLMERLAQQDLSLEEIKNRINKSSRLAELKKRIDIINECKKKLDSLQNSDEPLPKIKKFDKIQLEVPVSPQKSLKSPLKTPVKKIDLSSNASPQRRLLFSPKESTPSPVKCSPTKTPAYQRYQSISQSETPALSLPFSYRFLAEVFRCIDTVAAMLFNRKETITFRKLKPAVQELLRHNFTLEHLAQIKSIYPDAYNFSQEKMRNFGSTSKLEKYELVLKPFVENTTKKRSDRDNLDDNNIYNTTSDTTMGPNVLLQRRRKLYHALLERTKMHHEIFLKSLESPLVIPKEKITRWHPEFDVDNCPTIEVAELPQPPTTEKALSAKDVLVIISSTMMKYSVCHENNNYLIRAKQAAKALEAMTRTPNEEKEATIYARLPELAKILRNIFVAEKKCVLLLEFVIDKLDNSYRTKLTSKELEEHIKLMCKLLPTWATIHHIRKQDYLKISKDVDIAKVVKKYELQANDKLKV</sequence>
<dbReference type="SUPFAM" id="SSF46785">
    <property type="entry name" value="Winged helix' DNA-binding domain"/>
    <property type="match status" value="1"/>
</dbReference>
<reference evidence="5" key="1">
    <citation type="submission" date="2021-04" db="EMBL/GenBank/DDBJ databases">
        <authorList>
            <person name="Chebbi M.A.C M."/>
        </authorList>
    </citation>
    <scope>NUCLEOTIDE SEQUENCE</scope>
</reference>
<feature type="compositionally biased region" description="Polar residues" evidence="3">
    <location>
        <begin position="257"/>
        <end position="270"/>
    </location>
</feature>
<dbReference type="Pfam" id="PF16679">
    <property type="entry name" value="CDT1_C"/>
    <property type="match status" value="1"/>
</dbReference>
<evidence type="ECO:0000256" key="1">
    <source>
        <dbReference type="ARBA" id="ARBA00008356"/>
    </source>
</evidence>
<dbReference type="GO" id="GO:0070182">
    <property type="term" value="F:DNA polymerase binding"/>
    <property type="evidence" value="ECO:0007669"/>
    <property type="project" value="TreeGrafter"/>
</dbReference>
<dbReference type="GO" id="GO:0003677">
    <property type="term" value="F:DNA binding"/>
    <property type="evidence" value="ECO:0007669"/>
    <property type="project" value="InterPro"/>
</dbReference>
<dbReference type="GO" id="GO:0071163">
    <property type="term" value="P:DNA replication preinitiation complex assembly"/>
    <property type="evidence" value="ECO:0007669"/>
    <property type="project" value="InterPro"/>
</dbReference>
<dbReference type="Gene3D" id="1.10.10.1420">
    <property type="entry name" value="DNA replication factor Cdt1, C-terminal WH domain"/>
    <property type="match status" value="1"/>
</dbReference>
<comment type="caution">
    <text evidence="5">The sequence shown here is derived from an EMBL/GenBank/DDBJ whole genome shotgun (WGS) entry which is preliminary data.</text>
</comment>
<evidence type="ECO:0000313" key="6">
    <source>
        <dbReference type="Proteomes" id="UP000786811"/>
    </source>
</evidence>
<evidence type="ECO:0000259" key="4">
    <source>
        <dbReference type="SMART" id="SM01075"/>
    </source>
</evidence>
<dbReference type="InterPro" id="IPR014939">
    <property type="entry name" value="CDT1_Gemini-bd-like"/>
</dbReference>
<dbReference type="InterPro" id="IPR032054">
    <property type="entry name" value="Cdt1_C"/>
</dbReference>
<dbReference type="InterPro" id="IPR038090">
    <property type="entry name" value="Cdt1_C_WH_dom_sf"/>
</dbReference>
<evidence type="ECO:0000313" key="5">
    <source>
        <dbReference type="EMBL" id="CAG5090533.1"/>
    </source>
</evidence>
<dbReference type="InterPro" id="IPR036390">
    <property type="entry name" value="WH_DNA-bd_sf"/>
</dbReference>
<proteinExistence type="inferred from homology"/>
<dbReference type="CDD" id="cd08767">
    <property type="entry name" value="Cdt1_c"/>
    <property type="match status" value="1"/>
</dbReference>
<dbReference type="CDD" id="cd08674">
    <property type="entry name" value="Cdt1_m"/>
    <property type="match status" value="1"/>
</dbReference>
<accession>A0A8J2MGQ6</accession>
<dbReference type="AlphaFoldDB" id="A0A8J2MGQ6"/>
<keyword evidence="2" id="KW-0131">Cell cycle</keyword>
<keyword evidence="6" id="KW-1185">Reference proteome</keyword>
<dbReference type="GO" id="GO:0000076">
    <property type="term" value="P:DNA replication checkpoint signaling"/>
    <property type="evidence" value="ECO:0007669"/>
    <property type="project" value="TreeGrafter"/>
</dbReference>
<dbReference type="InterPro" id="IPR045173">
    <property type="entry name" value="Cdt1"/>
</dbReference>
<protein>
    <submittedName>
        <fullName evidence="5">Similar to Cdt1: DNA replication factor Cdt1 (Mus musculus)</fullName>
    </submittedName>
</protein>
<gene>
    <name evidence="5" type="ORF">HICCMSTLAB_LOCUS5669</name>
</gene>
<dbReference type="SMART" id="SM01075">
    <property type="entry name" value="CDT1"/>
    <property type="match status" value="1"/>
</dbReference>
<dbReference type="Pfam" id="PF08839">
    <property type="entry name" value="CDT1"/>
    <property type="match status" value="1"/>
</dbReference>
<dbReference type="PANTHER" id="PTHR28637:SF1">
    <property type="entry name" value="DNA REPLICATION FACTOR CDT1"/>
    <property type="match status" value="1"/>
</dbReference>
<name>A0A8J2MGQ6_COTCN</name>
<comment type="similarity">
    <text evidence="1">Belongs to the Cdt1 family.</text>
</comment>
<organism evidence="5 6">
    <name type="scientific">Cotesia congregata</name>
    <name type="common">Parasitoid wasp</name>
    <name type="synonym">Apanteles congregatus</name>
    <dbReference type="NCBI Taxonomy" id="51543"/>
    <lineage>
        <taxon>Eukaryota</taxon>
        <taxon>Metazoa</taxon>
        <taxon>Ecdysozoa</taxon>
        <taxon>Arthropoda</taxon>
        <taxon>Hexapoda</taxon>
        <taxon>Insecta</taxon>
        <taxon>Pterygota</taxon>
        <taxon>Neoptera</taxon>
        <taxon>Endopterygota</taxon>
        <taxon>Hymenoptera</taxon>
        <taxon>Apocrita</taxon>
        <taxon>Ichneumonoidea</taxon>
        <taxon>Braconidae</taxon>
        <taxon>Microgastrinae</taxon>
        <taxon>Cotesia</taxon>
    </lineage>
</organism>